<protein>
    <submittedName>
        <fullName evidence="1">CubicO group peptidase (Beta-lactamase class C family)</fullName>
    </submittedName>
</protein>
<dbReference type="AlphaFoldDB" id="A0A7X0UDG8"/>
<name>A0A7X0UDG8_9BURK</name>
<dbReference type="Gene3D" id="3.40.710.10">
    <property type="entry name" value="DD-peptidase/beta-lactamase superfamily"/>
    <property type="match status" value="1"/>
</dbReference>
<proteinExistence type="predicted"/>
<dbReference type="SUPFAM" id="SSF56601">
    <property type="entry name" value="beta-lactamase/transpeptidase-like"/>
    <property type="match status" value="1"/>
</dbReference>
<dbReference type="RefSeq" id="WP_184865685.1">
    <property type="nucleotide sequence ID" value="NZ_JACHLK010000027.1"/>
</dbReference>
<dbReference type="Proteomes" id="UP000575083">
    <property type="component" value="Unassembled WGS sequence"/>
</dbReference>
<dbReference type="InterPro" id="IPR012338">
    <property type="entry name" value="Beta-lactam/transpept-like"/>
</dbReference>
<evidence type="ECO:0000313" key="2">
    <source>
        <dbReference type="Proteomes" id="UP000575083"/>
    </source>
</evidence>
<organism evidence="1 2">
    <name type="scientific">Acidovorax soli</name>
    <dbReference type="NCBI Taxonomy" id="592050"/>
    <lineage>
        <taxon>Bacteria</taxon>
        <taxon>Pseudomonadati</taxon>
        <taxon>Pseudomonadota</taxon>
        <taxon>Betaproteobacteria</taxon>
        <taxon>Burkholderiales</taxon>
        <taxon>Comamonadaceae</taxon>
        <taxon>Acidovorax</taxon>
    </lineage>
</organism>
<keyword evidence="2" id="KW-1185">Reference proteome</keyword>
<sequence length="110" mass="11551">MPTLCPSPAADDHGTIGSERILPEGWITEATLPKTLSTGTALNYGSLWWMAEGASRADGAFMAIGINGQYLHVNRKEEVVIVVLGAQPQPSGGNTVSHTAFFDAVVAALK</sequence>
<comment type="caution">
    <text evidence="1">The sequence shown here is derived from an EMBL/GenBank/DDBJ whole genome shotgun (WGS) entry which is preliminary data.</text>
</comment>
<evidence type="ECO:0000313" key="1">
    <source>
        <dbReference type="EMBL" id="MBB6564059.1"/>
    </source>
</evidence>
<accession>A0A7X0UDG8</accession>
<reference evidence="1 2" key="1">
    <citation type="submission" date="2020-08" db="EMBL/GenBank/DDBJ databases">
        <title>Functional genomics of gut bacteria from endangered species of beetles.</title>
        <authorList>
            <person name="Carlos-Shanley C."/>
        </authorList>
    </citation>
    <scope>NUCLEOTIDE SEQUENCE [LARGE SCALE GENOMIC DNA]</scope>
    <source>
        <strain evidence="1 2">S00198</strain>
    </source>
</reference>
<dbReference type="EMBL" id="JACHLK010000027">
    <property type="protein sequence ID" value="MBB6564059.1"/>
    <property type="molecule type" value="Genomic_DNA"/>
</dbReference>
<gene>
    <name evidence="1" type="ORF">HNP48_006785</name>
</gene>